<comment type="caution">
    <text evidence="7">The sequence shown here is derived from an EMBL/GenBank/DDBJ whole genome shotgun (WGS) entry which is preliminary data.</text>
</comment>
<feature type="region of interest" description="Disordered" evidence="5">
    <location>
        <begin position="88"/>
        <end position="118"/>
    </location>
</feature>
<keyword evidence="2" id="KW-0689">Ribosomal protein</keyword>
<gene>
    <name evidence="7" type="ORF">CC78DRAFT_497197</name>
</gene>
<keyword evidence="4" id="KW-0687">Ribonucleoprotein</keyword>
<comment type="subcellular location">
    <subcellularLocation>
        <location evidence="1">Mitochondrion</location>
    </subcellularLocation>
</comment>
<dbReference type="SMART" id="SM00916">
    <property type="entry name" value="L51_S25_CI-B8"/>
    <property type="match status" value="1"/>
</dbReference>
<dbReference type="GO" id="GO:1990904">
    <property type="term" value="C:ribonucleoprotein complex"/>
    <property type="evidence" value="ECO:0007669"/>
    <property type="project" value="UniProtKB-KW"/>
</dbReference>
<keyword evidence="8" id="KW-1185">Reference proteome</keyword>
<organism evidence="7 8">
    <name type="scientific">Lojkania enalia</name>
    <dbReference type="NCBI Taxonomy" id="147567"/>
    <lineage>
        <taxon>Eukaryota</taxon>
        <taxon>Fungi</taxon>
        <taxon>Dikarya</taxon>
        <taxon>Ascomycota</taxon>
        <taxon>Pezizomycotina</taxon>
        <taxon>Dothideomycetes</taxon>
        <taxon>Pleosporomycetidae</taxon>
        <taxon>Pleosporales</taxon>
        <taxon>Pleosporales incertae sedis</taxon>
        <taxon>Lojkania</taxon>
    </lineage>
</organism>
<evidence type="ECO:0000256" key="2">
    <source>
        <dbReference type="ARBA" id="ARBA00022980"/>
    </source>
</evidence>
<dbReference type="SUPFAM" id="SSF52833">
    <property type="entry name" value="Thioredoxin-like"/>
    <property type="match status" value="1"/>
</dbReference>
<accession>A0A9P4K6U1</accession>
<dbReference type="InterPro" id="IPR040049">
    <property type="entry name" value="Ribosomal_mS25/mL61"/>
</dbReference>
<evidence type="ECO:0000313" key="8">
    <source>
        <dbReference type="Proteomes" id="UP000800093"/>
    </source>
</evidence>
<keyword evidence="3" id="KW-0496">Mitochondrion</keyword>
<feature type="domain" description="Ribosomal protein/NADH dehydrogenase" evidence="6">
    <location>
        <begin position="40"/>
        <end position="145"/>
    </location>
</feature>
<evidence type="ECO:0000256" key="1">
    <source>
        <dbReference type="ARBA" id="ARBA00004173"/>
    </source>
</evidence>
<dbReference type="GO" id="GO:0003735">
    <property type="term" value="F:structural constituent of ribosome"/>
    <property type="evidence" value="ECO:0007669"/>
    <property type="project" value="InterPro"/>
</dbReference>
<name>A0A9P4K6U1_9PLEO</name>
<feature type="compositionally biased region" description="Polar residues" evidence="5">
    <location>
        <begin position="88"/>
        <end position="99"/>
    </location>
</feature>
<dbReference type="GO" id="GO:0005840">
    <property type="term" value="C:ribosome"/>
    <property type="evidence" value="ECO:0007669"/>
    <property type="project" value="UniProtKB-KW"/>
</dbReference>
<proteinExistence type="predicted"/>
<evidence type="ECO:0000259" key="6">
    <source>
        <dbReference type="SMART" id="SM00916"/>
    </source>
</evidence>
<dbReference type="EMBL" id="ML986629">
    <property type="protein sequence ID" value="KAF2263183.1"/>
    <property type="molecule type" value="Genomic_DNA"/>
</dbReference>
<dbReference type="GO" id="GO:0005739">
    <property type="term" value="C:mitochondrion"/>
    <property type="evidence" value="ECO:0007669"/>
    <property type="project" value="UniProtKB-SubCell"/>
</dbReference>
<dbReference type="Pfam" id="PF05047">
    <property type="entry name" value="L51_S25_CI-B8"/>
    <property type="match status" value="1"/>
</dbReference>
<evidence type="ECO:0000256" key="5">
    <source>
        <dbReference type="SAM" id="MobiDB-lite"/>
    </source>
</evidence>
<sequence length="199" mass="22505">MVNIVKRMRKLRELLWIRVGPGALLLPKEVSKITLEFNKHINGGHRGARKFWREMLPRIKYRNPSVPISVMRHSNDSGPAKLCIYTKSASAPNPSQSSISTPPSATPNPRNTATPDTTAPAFTIDMKMIPESQILEELIEKTGATIIEPSEQELQEMKDIADFKVRSEGDRVQVREHLMKQRREEELLRLARGEITATA</sequence>
<evidence type="ECO:0000256" key="4">
    <source>
        <dbReference type="ARBA" id="ARBA00023274"/>
    </source>
</evidence>
<dbReference type="OrthoDB" id="1696305at2759"/>
<protein>
    <recommendedName>
        <fullName evidence="6">Ribosomal protein/NADH dehydrogenase domain-containing protein</fullName>
    </recommendedName>
</protein>
<dbReference type="PANTHER" id="PTHR13274:SF2">
    <property type="entry name" value="SMALL RIBOSOMAL SUBUNIT PROTEIN MS25"/>
    <property type="match status" value="1"/>
</dbReference>
<dbReference type="Proteomes" id="UP000800093">
    <property type="component" value="Unassembled WGS sequence"/>
</dbReference>
<evidence type="ECO:0000313" key="7">
    <source>
        <dbReference type="EMBL" id="KAF2263183.1"/>
    </source>
</evidence>
<evidence type="ECO:0000256" key="3">
    <source>
        <dbReference type="ARBA" id="ARBA00023128"/>
    </source>
</evidence>
<dbReference type="PANTHER" id="PTHR13274">
    <property type="entry name" value="MITOCHONDRIAL RIBOSOMAL PROTEIN S25"/>
    <property type="match status" value="1"/>
</dbReference>
<dbReference type="InterPro" id="IPR007741">
    <property type="entry name" value="Ribosomal_mL43/mS25/NADH_DH"/>
</dbReference>
<reference evidence="8" key="1">
    <citation type="journal article" date="2020" name="Stud. Mycol.">
        <title>101 Dothideomycetes genomes: A test case for predicting lifestyles and emergence of pathogens.</title>
        <authorList>
            <person name="Haridas S."/>
            <person name="Albert R."/>
            <person name="Binder M."/>
            <person name="Bloem J."/>
            <person name="LaButti K."/>
            <person name="Salamov A."/>
            <person name="Andreopoulos B."/>
            <person name="Baker S."/>
            <person name="Barry K."/>
            <person name="Bills G."/>
            <person name="Bluhm B."/>
            <person name="Cannon C."/>
            <person name="Castanera R."/>
            <person name="Culley D."/>
            <person name="Daum C."/>
            <person name="Ezra D."/>
            <person name="Gonzalez J."/>
            <person name="Henrissat B."/>
            <person name="Kuo A."/>
            <person name="Liang C."/>
            <person name="Lipzen A."/>
            <person name="Lutzoni F."/>
            <person name="Magnuson J."/>
            <person name="Mondo S."/>
            <person name="Nolan M."/>
            <person name="Ohm R."/>
            <person name="Pangilinan J."/>
            <person name="Park H.-J."/>
            <person name="Ramirez L."/>
            <person name="Alfaro M."/>
            <person name="Sun H."/>
            <person name="Tritt A."/>
            <person name="Yoshinaga Y."/>
            <person name="Zwiers L.-H."/>
            <person name="Turgeon B."/>
            <person name="Goodwin S."/>
            <person name="Spatafora J."/>
            <person name="Crous P."/>
            <person name="Grigoriev I."/>
        </authorList>
    </citation>
    <scope>NUCLEOTIDE SEQUENCE [LARGE SCALE GENOMIC DNA]</scope>
    <source>
        <strain evidence="8">CBS 304.66</strain>
    </source>
</reference>
<dbReference type="AlphaFoldDB" id="A0A9P4K6U1"/>
<feature type="compositionally biased region" description="Low complexity" evidence="5">
    <location>
        <begin position="100"/>
        <end position="118"/>
    </location>
</feature>
<dbReference type="InterPro" id="IPR036249">
    <property type="entry name" value="Thioredoxin-like_sf"/>
</dbReference>